<feature type="region of interest" description="Disordered" evidence="1">
    <location>
        <begin position="131"/>
        <end position="150"/>
    </location>
</feature>
<dbReference type="PANTHER" id="PTHR16112">
    <property type="entry name" value="METHYL-CPG BINDING PROTEIN, DROSOPHILA"/>
    <property type="match status" value="1"/>
</dbReference>
<dbReference type="PROSITE" id="PS50812">
    <property type="entry name" value="PWWP"/>
    <property type="match status" value="1"/>
</dbReference>
<dbReference type="OMA" id="WDESVFE"/>
<feature type="domain" description="PWWP" evidence="2">
    <location>
        <begin position="459"/>
        <end position="514"/>
    </location>
</feature>
<dbReference type="PhylomeDB" id="D7EIS5"/>
<dbReference type="HOGENOM" id="CLU_019198_1_0_1"/>
<feature type="region of interest" description="Disordered" evidence="1">
    <location>
        <begin position="319"/>
        <end position="384"/>
    </location>
</feature>
<organism evidence="3 4">
    <name type="scientific">Tribolium castaneum</name>
    <name type="common">Red flour beetle</name>
    <dbReference type="NCBI Taxonomy" id="7070"/>
    <lineage>
        <taxon>Eukaryota</taxon>
        <taxon>Metazoa</taxon>
        <taxon>Ecdysozoa</taxon>
        <taxon>Arthropoda</taxon>
        <taxon>Hexapoda</taxon>
        <taxon>Insecta</taxon>
        <taxon>Pterygota</taxon>
        <taxon>Neoptera</taxon>
        <taxon>Endopterygota</taxon>
        <taxon>Coleoptera</taxon>
        <taxon>Polyphaga</taxon>
        <taxon>Cucujiformia</taxon>
        <taxon>Tenebrionidae</taxon>
        <taxon>Tenebrionidae incertae sedis</taxon>
        <taxon>Tribolium</taxon>
    </lineage>
</organism>
<reference evidence="3 4" key="1">
    <citation type="journal article" date="2008" name="Nature">
        <title>The genome of the model beetle and pest Tribolium castaneum.</title>
        <authorList>
            <consortium name="Tribolium Genome Sequencing Consortium"/>
            <person name="Richards S."/>
            <person name="Gibbs R.A."/>
            <person name="Weinstock G.M."/>
            <person name="Brown S.J."/>
            <person name="Denell R."/>
            <person name="Beeman R.W."/>
            <person name="Gibbs R."/>
            <person name="Beeman R.W."/>
            <person name="Brown S.J."/>
            <person name="Bucher G."/>
            <person name="Friedrich M."/>
            <person name="Grimmelikhuijzen C.J."/>
            <person name="Klingler M."/>
            <person name="Lorenzen M."/>
            <person name="Richards S."/>
            <person name="Roth S."/>
            <person name="Schroder R."/>
            <person name="Tautz D."/>
            <person name="Zdobnov E.M."/>
            <person name="Muzny D."/>
            <person name="Gibbs R.A."/>
            <person name="Weinstock G.M."/>
            <person name="Attaway T."/>
            <person name="Bell S."/>
            <person name="Buhay C.J."/>
            <person name="Chandrabose M.N."/>
            <person name="Chavez D."/>
            <person name="Clerk-Blankenburg K.P."/>
            <person name="Cree A."/>
            <person name="Dao M."/>
            <person name="Davis C."/>
            <person name="Chacko J."/>
            <person name="Dinh H."/>
            <person name="Dugan-Rocha S."/>
            <person name="Fowler G."/>
            <person name="Garner T.T."/>
            <person name="Garnes J."/>
            <person name="Gnirke A."/>
            <person name="Hawes A."/>
            <person name="Hernandez J."/>
            <person name="Hines S."/>
            <person name="Holder M."/>
            <person name="Hume J."/>
            <person name="Jhangiani S.N."/>
            <person name="Joshi V."/>
            <person name="Khan Z.M."/>
            <person name="Jackson L."/>
            <person name="Kovar C."/>
            <person name="Kowis A."/>
            <person name="Lee S."/>
            <person name="Lewis L.R."/>
            <person name="Margolis J."/>
            <person name="Morgan M."/>
            <person name="Nazareth L.V."/>
            <person name="Nguyen N."/>
            <person name="Okwuonu G."/>
            <person name="Parker D."/>
            <person name="Richards S."/>
            <person name="Ruiz S.J."/>
            <person name="Santibanez J."/>
            <person name="Savard J."/>
            <person name="Scherer S.E."/>
            <person name="Schneider B."/>
            <person name="Sodergren E."/>
            <person name="Tautz D."/>
            <person name="Vattahil S."/>
            <person name="Villasana D."/>
            <person name="White C.S."/>
            <person name="Wright R."/>
            <person name="Park Y."/>
            <person name="Beeman R.W."/>
            <person name="Lord J."/>
            <person name="Oppert B."/>
            <person name="Lorenzen M."/>
            <person name="Brown S."/>
            <person name="Wang L."/>
            <person name="Savard J."/>
            <person name="Tautz D."/>
            <person name="Richards S."/>
            <person name="Weinstock G."/>
            <person name="Gibbs R.A."/>
            <person name="Liu Y."/>
            <person name="Worley K."/>
            <person name="Weinstock G."/>
            <person name="Elsik C.G."/>
            <person name="Reese J.T."/>
            <person name="Elhaik E."/>
            <person name="Landan G."/>
            <person name="Graur D."/>
            <person name="Arensburger P."/>
            <person name="Atkinson P."/>
            <person name="Beeman R.W."/>
            <person name="Beidler J."/>
            <person name="Brown S.J."/>
            <person name="Demuth J.P."/>
            <person name="Drury D.W."/>
            <person name="Du Y.Z."/>
            <person name="Fujiwara H."/>
            <person name="Lorenzen M."/>
            <person name="Maselli V."/>
            <person name="Osanai M."/>
            <person name="Park Y."/>
            <person name="Robertson H.M."/>
            <person name="Tu Z."/>
            <person name="Wang J.J."/>
            <person name="Wang S."/>
            <person name="Richards S."/>
            <person name="Song H."/>
            <person name="Zhang L."/>
            <person name="Sodergren E."/>
            <person name="Werner D."/>
            <person name="Stanke M."/>
            <person name="Morgenstern B."/>
            <person name="Solovyev V."/>
            <person name="Kosarev P."/>
            <person name="Brown G."/>
            <person name="Chen H.C."/>
            <person name="Ermolaeva O."/>
            <person name="Hlavina W."/>
            <person name="Kapustin Y."/>
            <person name="Kiryutin B."/>
            <person name="Kitts P."/>
            <person name="Maglott D."/>
            <person name="Pruitt K."/>
            <person name="Sapojnikov V."/>
            <person name="Souvorov A."/>
            <person name="Mackey A.J."/>
            <person name="Waterhouse R.M."/>
            <person name="Wyder S."/>
            <person name="Zdobnov E.M."/>
            <person name="Zdobnov E.M."/>
            <person name="Wyder S."/>
            <person name="Kriventseva E.V."/>
            <person name="Kadowaki T."/>
            <person name="Bork P."/>
            <person name="Aranda M."/>
            <person name="Bao R."/>
            <person name="Beermann A."/>
            <person name="Berns N."/>
            <person name="Bolognesi R."/>
            <person name="Bonneton F."/>
            <person name="Bopp D."/>
            <person name="Brown S.J."/>
            <person name="Bucher G."/>
            <person name="Butts T."/>
            <person name="Chaumot A."/>
            <person name="Denell R.E."/>
            <person name="Ferrier D.E."/>
            <person name="Friedrich M."/>
            <person name="Gordon C.M."/>
            <person name="Jindra M."/>
            <person name="Klingler M."/>
            <person name="Lan Q."/>
            <person name="Lattorff H.M."/>
            <person name="Laudet V."/>
            <person name="von Levetsow C."/>
            <person name="Liu Z."/>
            <person name="Lutz R."/>
            <person name="Lynch J.A."/>
            <person name="da Fonseca R.N."/>
            <person name="Posnien N."/>
            <person name="Reuter R."/>
            <person name="Roth S."/>
            <person name="Savard J."/>
            <person name="Schinko J.B."/>
            <person name="Schmitt C."/>
            <person name="Schoppmeier M."/>
            <person name="Schroder R."/>
            <person name="Shippy T.D."/>
            <person name="Simonnet F."/>
            <person name="Marques-Souza H."/>
            <person name="Tautz D."/>
            <person name="Tomoyasu Y."/>
            <person name="Trauner J."/>
            <person name="Van der Zee M."/>
            <person name="Vervoort M."/>
            <person name="Wittkopp N."/>
            <person name="Wimmer E.A."/>
            <person name="Yang X."/>
            <person name="Jones A.K."/>
            <person name="Sattelle D.B."/>
            <person name="Ebert P.R."/>
            <person name="Nelson D."/>
            <person name="Scott J.G."/>
            <person name="Beeman R.W."/>
            <person name="Muthukrishnan S."/>
            <person name="Kramer K.J."/>
            <person name="Arakane Y."/>
            <person name="Beeman R.W."/>
            <person name="Zhu Q."/>
            <person name="Hogenkamp D."/>
            <person name="Dixit R."/>
            <person name="Oppert B."/>
            <person name="Jiang H."/>
            <person name="Zou Z."/>
            <person name="Marshall J."/>
            <person name="Elpidina E."/>
            <person name="Vinokurov K."/>
            <person name="Oppert C."/>
            <person name="Zou Z."/>
            <person name="Evans J."/>
            <person name="Lu Z."/>
            <person name="Zhao P."/>
            <person name="Sumathipala N."/>
            <person name="Altincicek B."/>
            <person name="Vilcinskas A."/>
            <person name="Williams M."/>
            <person name="Hultmark D."/>
            <person name="Hetru C."/>
            <person name="Jiang H."/>
            <person name="Grimmelikhuijzen C.J."/>
            <person name="Hauser F."/>
            <person name="Cazzamali G."/>
            <person name="Williamson M."/>
            <person name="Park Y."/>
            <person name="Li B."/>
            <person name="Tanaka Y."/>
            <person name="Predel R."/>
            <person name="Neupert S."/>
            <person name="Schachtner J."/>
            <person name="Verleyen P."/>
            <person name="Raible F."/>
            <person name="Bork P."/>
            <person name="Friedrich M."/>
            <person name="Walden K.K."/>
            <person name="Robertson H.M."/>
            <person name="Angeli S."/>
            <person name="Foret S."/>
            <person name="Bucher G."/>
            <person name="Schuetz S."/>
            <person name="Maleszka R."/>
            <person name="Wimmer E.A."/>
            <person name="Beeman R.W."/>
            <person name="Lorenzen M."/>
            <person name="Tomoyasu Y."/>
            <person name="Miller S.C."/>
            <person name="Grossmann D."/>
            <person name="Bucher G."/>
        </authorList>
    </citation>
    <scope>NUCLEOTIDE SEQUENCE [LARGE SCALE GENOMIC DNA]</scope>
    <source>
        <strain evidence="3 4">Georgia GA2</strain>
    </source>
</reference>
<dbReference type="STRING" id="7070.D7EIS5"/>
<feature type="compositionally biased region" description="Basic and acidic residues" evidence="1">
    <location>
        <begin position="368"/>
        <end position="383"/>
    </location>
</feature>
<evidence type="ECO:0000256" key="1">
    <source>
        <dbReference type="SAM" id="MobiDB-lite"/>
    </source>
</evidence>
<feature type="compositionally biased region" description="Basic residues" evidence="1">
    <location>
        <begin position="350"/>
        <end position="367"/>
    </location>
</feature>
<dbReference type="Gene3D" id="2.30.30.140">
    <property type="match status" value="1"/>
</dbReference>
<gene>
    <name evidence="3" type="primary">AUGUSTUS-3.0.2_16110</name>
    <name evidence="3" type="ORF">TcasGA2_TC016110</name>
</gene>
<dbReference type="Proteomes" id="UP000007266">
    <property type="component" value="Unassembled WGS sequence"/>
</dbReference>
<accession>D7EIS5</accession>
<name>D7EIS5_TRICA</name>
<evidence type="ECO:0000313" key="4">
    <source>
        <dbReference type="Proteomes" id="UP000007266"/>
    </source>
</evidence>
<reference evidence="3 4" key="2">
    <citation type="journal article" date="2010" name="Nucleic Acids Res.">
        <title>BeetleBase in 2010: revisions to provide comprehensive genomic information for Tribolium castaneum.</title>
        <authorList>
            <person name="Kim H.S."/>
            <person name="Murphy T."/>
            <person name="Xia J."/>
            <person name="Caragea D."/>
            <person name="Park Y."/>
            <person name="Beeman R.W."/>
            <person name="Lorenzen M.D."/>
            <person name="Butcher S."/>
            <person name="Manak J.R."/>
            <person name="Brown S.J."/>
        </authorList>
    </citation>
    <scope>NUCLEOTIDE SEQUENCE [LARGE SCALE GENOMIC DNA]</scope>
    <source>
        <strain evidence="3 4">Georgia GA2</strain>
    </source>
</reference>
<dbReference type="InterPro" id="IPR000313">
    <property type="entry name" value="PWWP_dom"/>
</dbReference>
<keyword evidence="4" id="KW-1185">Reference proteome</keyword>
<dbReference type="PANTHER" id="PTHR16112:SF22">
    <property type="entry name" value="PWWP DOMAIN-CONTAINING 2B"/>
    <property type="match status" value="1"/>
</dbReference>
<dbReference type="CDD" id="cd20140">
    <property type="entry name" value="PWWP_PWWP2"/>
    <property type="match status" value="1"/>
</dbReference>
<evidence type="ECO:0000313" key="3">
    <source>
        <dbReference type="EMBL" id="EFA12250.1"/>
    </source>
</evidence>
<feature type="region of interest" description="Disordered" evidence="1">
    <location>
        <begin position="202"/>
        <end position="231"/>
    </location>
</feature>
<evidence type="ECO:0000259" key="2">
    <source>
        <dbReference type="PROSITE" id="PS50812"/>
    </source>
</evidence>
<dbReference type="SUPFAM" id="SSF63748">
    <property type="entry name" value="Tudor/PWWP/MBT"/>
    <property type="match status" value="1"/>
</dbReference>
<feature type="region of interest" description="Disordered" evidence="1">
    <location>
        <begin position="290"/>
        <end position="309"/>
    </location>
</feature>
<dbReference type="AlphaFoldDB" id="D7EIS5"/>
<dbReference type="Pfam" id="PF00855">
    <property type="entry name" value="PWWP"/>
    <property type="match status" value="1"/>
</dbReference>
<feature type="compositionally biased region" description="Basic residues" evidence="1">
    <location>
        <begin position="298"/>
        <end position="309"/>
    </location>
</feature>
<protein>
    <recommendedName>
        <fullName evidence="2">PWWP domain-containing protein</fullName>
    </recommendedName>
</protein>
<dbReference type="EMBL" id="KQ972823">
    <property type="protein sequence ID" value="EFA12250.1"/>
    <property type="molecule type" value="Genomic_DNA"/>
</dbReference>
<dbReference type="SMART" id="SM00293">
    <property type="entry name" value="PWWP"/>
    <property type="match status" value="1"/>
</dbReference>
<proteinExistence type="predicted"/>
<dbReference type="KEGG" id="tca:100142024"/>
<dbReference type="OrthoDB" id="5964980at2759"/>
<sequence length="577" mass="64652">MADQESCKDIQLLKRTRISVFVDEALPDILVVTYEFGVKIFKGVLLDSTKRNLPCGIPNLNPAFKVSVKPKHEDDSLYSVNQRFAYTEPSTAKKKNVQIPSKYKNNKMTVRLRPRQVLCSKCKGICNENSENVSRKRKPTESVLSPPVKRGLNAPITRSVSIHSELNKKKLGEATLVPKLTRLTPQEEKDAMNGKIVTFKKPLTAVSENTQKPSSDSDSDESDTGRRILRKKRSVGSMEDLWDESVFEENANKNNNVNTRTIKISYGPQGEGTVLKIPAQIENLKEEEIEEKSDNKAARKALKKAKKEARRKVVFTLGGSSPRYTVGSASPRHGLGNNSPRYMCPDLSIPRRRKHKMKHKKKHKEDRKHREGEVSSTQEDPKEQCITQKLSINLKRLNNTYASYPTAPSDKTPEENTSSSDEHSEQVPDFPPPTPPIMLRINSQTLSSAPTADGGRMLVGDVVWGKIHGFPWWPGKVLTITNCGGQGPQAHVAWYGSSTSSLMQCDQLSPYLENFKIRYNKKKRGPYKEAIKQATLEAKENAEIKMRQPLGNSPSHNIIQQVVPPALASPREIDVVS</sequence>
<feature type="region of interest" description="Disordered" evidence="1">
    <location>
        <begin position="401"/>
        <end position="438"/>
    </location>
</feature>
<dbReference type="eggNOG" id="ENOG502QU6V">
    <property type="taxonomic scope" value="Eukaryota"/>
</dbReference>
<dbReference type="InParanoid" id="D7EIS5"/>